<evidence type="ECO:0000259" key="8">
    <source>
        <dbReference type="Pfam" id="PF00460"/>
    </source>
</evidence>
<keyword evidence="9" id="KW-0282">Flagellum</keyword>
<evidence type="ECO:0000256" key="7">
    <source>
        <dbReference type="SAM" id="MobiDB-lite"/>
    </source>
</evidence>
<dbReference type="EMBL" id="JAFBDQ010000001">
    <property type="protein sequence ID" value="MBM7555333.1"/>
    <property type="molecule type" value="Genomic_DNA"/>
</dbReference>
<dbReference type="PANTHER" id="PTHR30435:SF12">
    <property type="entry name" value="FLAGELLAR BASAL BODY ROD PROTEIN FLGB"/>
    <property type="match status" value="1"/>
</dbReference>
<dbReference type="Pfam" id="PF00460">
    <property type="entry name" value="Flg_bb_rod"/>
    <property type="match status" value="1"/>
</dbReference>
<feature type="domain" description="Flagellar basal body rod protein N-terminal" evidence="8">
    <location>
        <begin position="14"/>
        <end position="39"/>
    </location>
</feature>
<keyword evidence="4 6" id="KW-0975">Bacterial flagellum</keyword>
<evidence type="ECO:0000313" key="10">
    <source>
        <dbReference type="Proteomes" id="UP000774000"/>
    </source>
</evidence>
<dbReference type="GO" id="GO:0071978">
    <property type="term" value="P:bacterial-type flagellum-dependent swarming motility"/>
    <property type="evidence" value="ECO:0007669"/>
    <property type="project" value="TreeGrafter"/>
</dbReference>
<evidence type="ECO:0000313" key="9">
    <source>
        <dbReference type="EMBL" id="MBM7555333.1"/>
    </source>
</evidence>
<protein>
    <recommendedName>
        <fullName evidence="3 6">Flagellar basal body rod protein FlgB</fullName>
    </recommendedName>
</protein>
<comment type="subunit">
    <text evidence="6">The basal body constitutes a major portion of the flagellar organelle and consists of a number of rings mounted on a central rod.</text>
</comment>
<dbReference type="Proteomes" id="UP000774000">
    <property type="component" value="Unassembled WGS sequence"/>
</dbReference>
<comment type="subcellular location">
    <subcellularLocation>
        <location evidence="1 6">Bacterial flagellum basal body</location>
    </subcellularLocation>
</comment>
<evidence type="ECO:0000256" key="1">
    <source>
        <dbReference type="ARBA" id="ARBA00004117"/>
    </source>
</evidence>
<name>A0A938XQB4_9FIRM</name>
<dbReference type="InterPro" id="IPR001444">
    <property type="entry name" value="Flag_bb_rod_N"/>
</dbReference>
<keyword evidence="9" id="KW-0966">Cell projection</keyword>
<feature type="region of interest" description="Disordered" evidence="7">
    <location>
        <begin position="70"/>
        <end position="95"/>
    </location>
</feature>
<dbReference type="GO" id="GO:0030694">
    <property type="term" value="C:bacterial-type flagellum basal body, rod"/>
    <property type="evidence" value="ECO:0007669"/>
    <property type="project" value="InterPro"/>
</dbReference>
<comment type="similarity">
    <text evidence="2 6">Belongs to the flagella basal body rod proteins family.</text>
</comment>
<evidence type="ECO:0000256" key="4">
    <source>
        <dbReference type="ARBA" id="ARBA00023143"/>
    </source>
</evidence>
<comment type="function">
    <text evidence="5 6">Structural component of flagellum, the bacterial motility apparatus. Part of the rod structure of flagellar basal body.</text>
</comment>
<dbReference type="AlphaFoldDB" id="A0A938XQB4"/>
<dbReference type="RefSeq" id="WP_204700054.1">
    <property type="nucleotide sequence ID" value="NZ_JAFBDQ010000001.1"/>
</dbReference>
<sequence>MSLFSNQSFGVLEKTLNGLDLRNKAISNNLANVDTPNYKRRSVSFRNQLKSAMEGSNDLATTNNRHIATGAGSLNEVQPQVSKNENTSFRNDGNNVSIDKEMAELAKNSLEYRAIVKQVSNQFNRMSSVIQKGGN</sequence>
<dbReference type="PROSITE" id="PS00588">
    <property type="entry name" value="FLAGELLA_BB_ROD"/>
    <property type="match status" value="1"/>
</dbReference>
<dbReference type="InterPro" id="IPR019776">
    <property type="entry name" value="Flagellar_basal_body_rod_CS"/>
</dbReference>
<dbReference type="PIRSF" id="PIRSF002889">
    <property type="entry name" value="Rod_FlgB"/>
    <property type="match status" value="1"/>
</dbReference>
<evidence type="ECO:0000256" key="3">
    <source>
        <dbReference type="ARBA" id="ARBA00014376"/>
    </source>
</evidence>
<keyword evidence="10" id="KW-1185">Reference proteome</keyword>
<feature type="compositionally biased region" description="Polar residues" evidence="7">
    <location>
        <begin position="75"/>
        <end position="95"/>
    </location>
</feature>
<evidence type="ECO:0000256" key="2">
    <source>
        <dbReference type="ARBA" id="ARBA00009677"/>
    </source>
</evidence>
<proteinExistence type="inferred from homology"/>
<gene>
    <name evidence="9" type="ORF">JOC47_000157</name>
</gene>
<dbReference type="NCBIfam" id="TIGR01396">
    <property type="entry name" value="FlgB"/>
    <property type="match status" value="1"/>
</dbReference>
<evidence type="ECO:0000256" key="5">
    <source>
        <dbReference type="ARBA" id="ARBA00024934"/>
    </source>
</evidence>
<keyword evidence="9" id="KW-0969">Cilium</keyword>
<dbReference type="PANTHER" id="PTHR30435">
    <property type="entry name" value="FLAGELLAR PROTEIN"/>
    <property type="match status" value="1"/>
</dbReference>
<comment type="caution">
    <text evidence="9">The sequence shown here is derived from an EMBL/GenBank/DDBJ whole genome shotgun (WGS) entry which is preliminary data.</text>
</comment>
<dbReference type="InterPro" id="IPR006300">
    <property type="entry name" value="FlgB"/>
</dbReference>
<accession>A0A938XQB4</accession>
<reference evidence="9" key="1">
    <citation type="submission" date="2021-01" db="EMBL/GenBank/DDBJ databases">
        <title>Genomic Encyclopedia of Type Strains, Phase IV (KMG-IV): sequencing the most valuable type-strain genomes for metagenomic binning, comparative biology and taxonomic classification.</title>
        <authorList>
            <person name="Goeker M."/>
        </authorList>
    </citation>
    <scope>NUCLEOTIDE SEQUENCE</scope>
    <source>
        <strain evidence="9">DSM 23230</strain>
    </source>
</reference>
<organism evidence="9 10">
    <name type="scientific">Halanaerobacter jeridensis</name>
    <dbReference type="NCBI Taxonomy" id="706427"/>
    <lineage>
        <taxon>Bacteria</taxon>
        <taxon>Bacillati</taxon>
        <taxon>Bacillota</taxon>
        <taxon>Clostridia</taxon>
        <taxon>Halanaerobiales</taxon>
        <taxon>Halobacteroidaceae</taxon>
        <taxon>Halanaerobacter</taxon>
    </lineage>
</organism>
<evidence type="ECO:0000256" key="6">
    <source>
        <dbReference type="PIRNR" id="PIRNR002889"/>
    </source>
</evidence>